<protein>
    <submittedName>
        <fullName evidence="3">Tetratricopeptide repeat protein</fullName>
    </submittedName>
</protein>
<keyword evidence="2" id="KW-0812">Transmembrane</keyword>
<gene>
    <name evidence="3" type="ORF">E0L93_02040</name>
</gene>
<dbReference type="OrthoDB" id="5242122at2"/>
<reference evidence="3 4" key="1">
    <citation type="submission" date="2019-03" db="EMBL/GenBank/DDBJ databases">
        <title>Whole genome sequence of a novel Rubrobacter taiwanensis strain, isolated from Yellowstone National Park.</title>
        <authorList>
            <person name="Freed S."/>
            <person name="Ramaley R.F."/>
            <person name="Kyndt J.A."/>
        </authorList>
    </citation>
    <scope>NUCLEOTIDE SEQUENCE [LARGE SCALE GENOMIC DNA]</scope>
    <source>
        <strain evidence="3 4">Yellowstone</strain>
    </source>
</reference>
<dbReference type="InterPro" id="IPR019734">
    <property type="entry name" value="TPR_rpt"/>
</dbReference>
<proteinExistence type="predicted"/>
<dbReference type="Gene3D" id="1.25.40.10">
    <property type="entry name" value="Tetratricopeptide repeat domain"/>
    <property type="match status" value="1"/>
</dbReference>
<feature type="repeat" description="TPR" evidence="1">
    <location>
        <begin position="62"/>
        <end position="95"/>
    </location>
</feature>
<dbReference type="Pfam" id="PF14559">
    <property type="entry name" value="TPR_19"/>
    <property type="match status" value="1"/>
</dbReference>
<feature type="transmembrane region" description="Helical" evidence="2">
    <location>
        <begin position="6"/>
        <end position="27"/>
    </location>
</feature>
<dbReference type="EMBL" id="SKBU01000004">
    <property type="protein sequence ID" value="TCJ20309.1"/>
    <property type="molecule type" value="Genomic_DNA"/>
</dbReference>
<sequence length="270" mass="30337">MVSGAIFRIAVGFVTAAVMLLGGGIYFSDRYTAEQQRLAAAGDTEAALEHLELAARLNPFSARPLVYESALYRQQGRPQEALRAIEVAIEREPRNYAHYVSLAELQAGELNEPRAAVESYRRALELNPNSIPTRHQLAALYIRLGELEEARDVYIGLMHINRLSLEGRYDLGRIYVRTGAPALGEVRLRETRERAERELEGMAGPQRVQRESFIDSVELAIADALVVQRRYEEAREIIQESEAEQAPAILQLLNADPEAYRETVLESAIY</sequence>
<dbReference type="PANTHER" id="PTHR12558:SF13">
    <property type="entry name" value="CELL DIVISION CYCLE PROTEIN 27 HOMOLOG"/>
    <property type="match status" value="1"/>
</dbReference>
<keyword evidence="4" id="KW-1185">Reference proteome</keyword>
<keyword evidence="2" id="KW-0472">Membrane</keyword>
<dbReference type="SUPFAM" id="SSF48452">
    <property type="entry name" value="TPR-like"/>
    <property type="match status" value="1"/>
</dbReference>
<evidence type="ECO:0000256" key="1">
    <source>
        <dbReference type="PROSITE-ProRule" id="PRU00339"/>
    </source>
</evidence>
<dbReference type="RefSeq" id="WP_132687798.1">
    <property type="nucleotide sequence ID" value="NZ_SKBU01000004.1"/>
</dbReference>
<name>A0A4R1BRA8_9ACTN</name>
<organism evidence="3 4">
    <name type="scientific">Rubrobacter taiwanensis</name>
    <dbReference type="NCBI Taxonomy" id="185139"/>
    <lineage>
        <taxon>Bacteria</taxon>
        <taxon>Bacillati</taxon>
        <taxon>Actinomycetota</taxon>
        <taxon>Rubrobacteria</taxon>
        <taxon>Rubrobacterales</taxon>
        <taxon>Rubrobacteraceae</taxon>
        <taxon>Rubrobacter</taxon>
    </lineage>
</organism>
<dbReference type="PANTHER" id="PTHR12558">
    <property type="entry name" value="CELL DIVISION CYCLE 16,23,27"/>
    <property type="match status" value="1"/>
</dbReference>
<dbReference type="AlphaFoldDB" id="A0A4R1BRA8"/>
<dbReference type="PROSITE" id="PS50005">
    <property type="entry name" value="TPR"/>
    <property type="match status" value="1"/>
</dbReference>
<comment type="caution">
    <text evidence="3">The sequence shown here is derived from an EMBL/GenBank/DDBJ whole genome shotgun (WGS) entry which is preliminary data.</text>
</comment>
<dbReference type="Proteomes" id="UP000295244">
    <property type="component" value="Unassembled WGS sequence"/>
</dbReference>
<dbReference type="InterPro" id="IPR011990">
    <property type="entry name" value="TPR-like_helical_dom_sf"/>
</dbReference>
<keyword evidence="2" id="KW-1133">Transmembrane helix</keyword>
<keyword evidence="1" id="KW-0802">TPR repeat</keyword>
<evidence type="ECO:0000313" key="4">
    <source>
        <dbReference type="Proteomes" id="UP000295244"/>
    </source>
</evidence>
<evidence type="ECO:0000313" key="3">
    <source>
        <dbReference type="EMBL" id="TCJ20309.1"/>
    </source>
</evidence>
<evidence type="ECO:0000256" key="2">
    <source>
        <dbReference type="SAM" id="Phobius"/>
    </source>
</evidence>
<accession>A0A4R1BRA8</accession>